<dbReference type="InterPro" id="IPR008930">
    <property type="entry name" value="Terpenoid_cyclase/PrenylTrfase"/>
</dbReference>
<comment type="caution">
    <text evidence="1">The sequence shown here is derived from an EMBL/GenBank/DDBJ whole genome shotgun (WGS) entry which is preliminary data.</text>
</comment>
<evidence type="ECO:0000313" key="1">
    <source>
        <dbReference type="EMBL" id="MBA8991064.1"/>
    </source>
</evidence>
<dbReference type="SUPFAM" id="SSF48239">
    <property type="entry name" value="Terpenoid cyclases/Protein prenyltransferases"/>
    <property type="match status" value="1"/>
</dbReference>
<dbReference type="EMBL" id="JACGXP010000003">
    <property type="protein sequence ID" value="MBA8991064.1"/>
    <property type="molecule type" value="Genomic_DNA"/>
</dbReference>
<dbReference type="Gene3D" id="1.50.10.20">
    <property type="match status" value="1"/>
</dbReference>
<evidence type="ECO:0000313" key="2">
    <source>
        <dbReference type="Proteomes" id="UP000590225"/>
    </source>
</evidence>
<name>A0AAW3T7A5_9MICO</name>
<protein>
    <recommendedName>
        <fullName evidence="3">Squalene cyclase</fullName>
    </recommendedName>
</protein>
<gene>
    <name evidence="1" type="ORF">FHW23_002329</name>
</gene>
<accession>A0AAW3T7A5</accession>
<organism evidence="1 2">
    <name type="scientific">Curtobacterium pusillum</name>
    <dbReference type="NCBI Taxonomy" id="69373"/>
    <lineage>
        <taxon>Bacteria</taxon>
        <taxon>Bacillati</taxon>
        <taxon>Actinomycetota</taxon>
        <taxon>Actinomycetes</taxon>
        <taxon>Micrococcales</taxon>
        <taxon>Microbacteriaceae</taxon>
        <taxon>Curtobacterium</taxon>
    </lineage>
</organism>
<dbReference type="AlphaFoldDB" id="A0AAW3T7A5"/>
<dbReference type="RefSeq" id="WP_182516287.1">
    <property type="nucleotide sequence ID" value="NZ_JACGXP010000003.1"/>
</dbReference>
<reference evidence="1 2" key="1">
    <citation type="submission" date="2020-07" db="EMBL/GenBank/DDBJ databases">
        <title>Above-ground endophytic microbial communities from plants in different locations in the United States.</title>
        <authorList>
            <person name="Frank C."/>
        </authorList>
    </citation>
    <scope>NUCLEOTIDE SEQUENCE [LARGE SCALE GENOMIC DNA]</scope>
    <source>
        <strain evidence="1 2">WPL5_2</strain>
    </source>
</reference>
<sequence>MTDDTVVDWLLDSDPAIRWQVERDLVGAPASTWEATRARVATEGLGAALLAHQDPDGQWAGGAYFPADFDFDGPEAKEPGQPYTATTWSLNALRDWGLDAAVLGDTAARLEANSRWEYEQLPYWSGEVDCCINAFTLANGVWLGADVDGIADWMLEHQQADGGWNCEWVEGSTVSSFHSTLNVLDGLLQHEQLTDGGHRRGAELRAARHRGAEYLLERRLLHRKSDGEVVGPWVHRFAYPFRWIYTALRATDHLRAASLQDGTPPDPRAAEAIEVVRAARNPDGTWTQGERPPGRQWFEVDVPAGEPSKWLTLSGTRVLRWWDEAQAA</sequence>
<dbReference type="Proteomes" id="UP000590225">
    <property type="component" value="Unassembled WGS sequence"/>
</dbReference>
<proteinExistence type="predicted"/>
<evidence type="ECO:0008006" key="3">
    <source>
        <dbReference type="Google" id="ProtNLM"/>
    </source>
</evidence>